<name>A0A2T4UKD6_9ACTN</name>
<reference evidence="3 4" key="1">
    <citation type="submission" date="2018-03" db="EMBL/GenBank/DDBJ databases">
        <title>Aquarubrobacter algicola gen. nov., sp. nov., a novel actinobacterium isolated from shallow eutrophic lake during the end of cyanobacterial harmful algal blooms.</title>
        <authorList>
            <person name="Chun S.J."/>
        </authorList>
    </citation>
    <scope>NUCLEOTIDE SEQUENCE [LARGE SCALE GENOMIC DNA]</scope>
    <source>
        <strain evidence="3 4">Seoho-28</strain>
    </source>
</reference>
<dbReference type="InterPro" id="IPR015797">
    <property type="entry name" value="NUDIX_hydrolase-like_dom_sf"/>
</dbReference>
<comment type="caution">
    <text evidence="3">The sequence shown here is derived from an EMBL/GenBank/DDBJ whole genome shotgun (WGS) entry which is preliminary data.</text>
</comment>
<keyword evidence="3" id="KW-0378">Hydrolase</keyword>
<dbReference type="PANTHER" id="PTHR43736">
    <property type="entry name" value="ADP-RIBOSE PYROPHOSPHATASE"/>
    <property type="match status" value="1"/>
</dbReference>
<feature type="domain" description="Nudix hydrolase" evidence="1">
    <location>
        <begin position="18"/>
        <end position="129"/>
    </location>
</feature>
<dbReference type="EMBL" id="PYYB01000001">
    <property type="protein sequence ID" value="PTL59716.1"/>
    <property type="molecule type" value="Genomic_DNA"/>
</dbReference>
<proteinExistence type="predicted"/>
<evidence type="ECO:0000313" key="3">
    <source>
        <dbReference type="EMBL" id="PTL59716.1"/>
    </source>
</evidence>
<protein>
    <submittedName>
        <fullName evidence="3">NUDIX hydrolase</fullName>
    </submittedName>
</protein>
<dbReference type="AlphaFoldDB" id="A0A2T4UKD6"/>
<gene>
    <name evidence="3" type="ORF">C7Y72_08650</name>
</gene>
<sequence length="226" mass="24417">MPWTATNTEGRPAPAALAVDAVVLRVADRRLEVLALRTEDGRRALPGGLLGPRDDPAEAVRRVLAEKTGLDGIYLEQLAAFADPDRDPRGWIPSIAHLALVPADTTPRDPAARWVTARGRHRWAHDHRDMLALAVDRVEGKLWWSNVAVGLLPAAFTLSQARAVYEGVADTGYDGATFARDLKATGLVEPTGERRSDGPGRPAALYRFVTAAPAWGAGRRKRVSPA</sequence>
<dbReference type="RefSeq" id="WP_107568359.1">
    <property type="nucleotide sequence ID" value="NZ_PYYB01000001.1"/>
</dbReference>
<accession>A0A2T4UKD6</accession>
<dbReference type="OrthoDB" id="9786141at2"/>
<dbReference type="InterPro" id="IPR036390">
    <property type="entry name" value="WH_DNA-bd_sf"/>
</dbReference>
<dbReference type="InterPro" id="IPR054105">
    <property type="entry name" value="WHD_NrtR"/>
</dbReference>
<dbReference type="Pfam" id="PF21906">
    <property type="entry name" value="WHD_NrtR"/>
    <property type="match status" value="1"/>
</dbReference>
<dbReference type="SUPFAM" id="SSF55811">
    <property type="entry name" value="Nudix"/>
    <property type="match status" value="1"/>
</dbReference>
<evidence type="ECO:0000259" key="1">
    <source>
        <dbReference type="Pfam" id="PF00293"/>
    </source>
</evidence>
<dbReference type="CDD" id="cd18873">
    <property type="entry name" value="NUDIX_NadM_like"/>
    <property type="match status" value="1"/>
</dbReference>
<evidence type="ECO:0000313" key="4">
    <source>
        <dbReference type="Proteomes" id="UP000240739"/>
    </source>
</evidence>
<keyword evidence="4" id="KW-1185">Reference proteome</keyword>
<evidence type="ECO:0000259" key="2">
    <source>
        <dbReference type="Pfam" id="PF21906"/>
    </source>
</evidence>
<dbReference type="SUPFAM" id="SSF46785">
    <property type="entry name" value="Winged helix' DNA-binding domain"/>
    <property type="match status" value="1"/>
</dbReference>
<organism evidence="3 4">
    <name type="scientific">Paraconexibacter algicola</name>
    <dbReference type="NCBI Taxonomy" id="2133960"/>
    <lineage>
        <taxon>Bacteria</taxon>
        <taxon>Bacillati</taxon>
        <taxon>Actinomycetota</taxon>
        <taxon>Thermoleophilia</taxon>
        <taxon>Solirubrobacterales</taxon>
        <taxon>Paraconexibacteraceae</taxon>
        <taxon>Paraconexibacter</taxon>
    </lineage>
</organism>
<feature type="domain" description="NrtR DNA-binding winged helix" evidence="2">
    <location>
        <begin position="150"/>
        <end position="208"/>
    </location>
</feature>
<dbReference type="Gene3D" id="3.90.79.10">
    <property type="entry name" value="Nucleoside Triphosphate Pyrophosphohydrolase"/>
    <property type="match status" value="1"/>
</dbReference>
<dbReference type="Gene3D" id="1.10.10.10">
    <property type="entry name" value="Winged helix-like DNA-binding domain superfamily/Winged helix DNA-binding domain"/>
    <property type="match status" value="1"/>
</dbReference>
<dbReference type="PANTHER" id="PTHR43736:SF4">
    <property type="entry name" value="SLR1690 PROTEIN"/>
    <property type="match status" value="1"/>
</dbReference>
<dbReference type="Proteomes" id="UP000240739">
    <property type="component" value="Unassembled WGS sequence"/>
</dbReference>
<dbReference type="GO" id="GO:0016787">
    <property type="term" value="F:hydrolase activity"/>
    <property type="evidence" value="ECO:0007669"/>
    <property type="project" value="UniProtKB-KW"/>
</dbReference>
<dbReference type="InterPro" id="IPR036388">
    <property type="entry name" value="WH-like_DNA-bd_sf"/>
</dbReference>
<dbReference type="Pfam" id="PF00293">
    <property type="entry name" value="NUDIX"/>
    <property type="match status" value="1"/>
</dbReference>
<dbReference type="InterPro" id="IPR000086">
    <property type="entry name" value="NUDIX_hydrolase_dom"/>
</dbReference>